<evidence type="ECO:0000313" key="5">
    <source>
        <dbReference type="EMBL" id="KAE8699286.1"/>
    </source>
</evidence>
<dbReference type="PANTHER" id="PTHR23405">
    <property type="entry name" value="MAINTENANCE OF KILLER 16 MAK16 PROTEIN-RELATED"/>
    <property type="match status" value="1"/>
</dbReference>
<dbReference type="GO" id="GO:0006406">
    <property type="term" value="P:mRNA export from nucleus"/>
    <property type="evidence" value="ECO:0007669"/>
    <property type="project" value="TreeGrafter"/>
</dbReference>
<sequence>MLRKGSKVSGRGETGAPNYAFGPAEDDVILKHRLLTHTTTTRGEPPLKKLQRKFISFVLEVEKDEGNCNDFAKLSKDFLRELSAFEIPILKGKGKAVIDANLREKESFIALKDEINMQILFARTVIEDLKKQLEETKFERQHKEECEAITKLVSSQPPRSDTEKSIREREGDCTAGGRGYCWFKVTGVSKKTVCIAASCGMFNSKSGMEDASGGSEAMAVE</sequence>
<comment type="similarity">
    <text evidence="2">Belongs to the THOC7 family.</text>
</comment>
<dbReference type="InterPro" id="IPR008501">
    <property type="entry name" value="THOC7/Mft1"/>
</dbReference>
<evidence type="ECO:0000256" key="4">
    <source>
        <dbReference type="ARBA" id="ARBA00023242"/>
    </source>
</evidence>
<comment type="caution">
    <text evidence="5">The sequence shown here is derived from an EMBL/GenBank/DDBJ whole genome shotgun (WGS) entry which is preliminary data.</text>
</comment>
<dbReference type="GO" id="GO:0000445">
    <property type="term" value="C:THO complex part of transcription export complex"/>
    <property type="evidence" value="ECO:0007669"/>
    <property type="project" value="InterPro"/>
</dbReference>
<protein>
    <submittedName>
        <fullName evidence="5">THO complex subunit 7B</fullName>
    </submittedName>
</protein>
<organism evidence="5 6">
    <name type="scientific">Hibiscus syriacus</name>
    <name type="common">Rose of Sharon</name>
    <dbReference type="NCBI Taxonomy" id="106335"/>
    <lineage>
        <taxon>Eukaryota</taxon>
        <taxon>Viridiplantae</taxon>
        <taxon>Streptophyta</taxon>
        <taxon>Embryophyta</taxon>
        <taxon>Tracheophyta</taxon>
        <taxon>Spermatophyta</taxon>
        <taxon>Magnoliopsida</taxon>
        <taxon>eudicotyledons</taxon>
        <taxon>Gunneridae</taxon>
        <taxon>Pentapetalae</taxon>
        <taxon>rosids</taxon>
        <taxon>malvids</taxon>
        <taxon>Malvales</taxon>
        <taxon>Malvaceae</taxon>
        <taxon>Malvoideae</taxon>
        <taxon>Hibiscus</taxon>
    </lineage>
</organism>
<dbReference type="PANTHER" id="PTHR23405:SF5">
    <property type="entry name" value="THO COMPLEX SUBUNIT 7 HOMOLOG"/>
    <property type="match status" value="1"/>
</dbReference>
<evidence type="ECO:0000313" key="6">
    <source>
        <dbReference type="Proteomes" id="UP000436088"/>
    </source>
</evidence>
<keyword evidence="6" id="KW-1185">Reference proteome</keyword>
<proteinExistence type="inferred from homology"/>
<dbReference type="EMBL" id="VEPZ02001041">
    <property type="protein sequence ID" value="KAE8699286.1"/>
    <property type="molecule type" value="Genomic_DNA"/>
</dbReference>
<dbReference type="Proteomes" id="UP000436088">
    <property type="component" value="Unassembled WGS sequence"/>
</dbReference>
<reference evidence="5" key="1">
    <citation type="submission" date="2019-09" db="EMBL/GenBank/DDBJ databases">
        <title>Draft genome information of white flower Hibiscus syriacus.</title>
        <authorList>
            <person name="Kim Y.-M."/>
        </authorList>
    </citation>
    <scope>NUCLEOTIDE SEQUENCE [LARGE SCALE GENOMIC DNA]</scope>
    <source>
        <strain evidence="5">YM2019G1</strain>
    </source>
</reference>
<dbReference type="Pfam" id="PF05615">
    <property type="entry name" value="THOC7"/>
    <property type="match status" value="1"/>
</dbReference>
<keyword evidence="3" id="KW-0175">Coiled coil</keyword>
<comment type="subcellular location">
    <subcellularLocation>
        <location evidence="1">Nucleus</location>
    </subcellularLocation>
</comment>
<keyword evidence="4" id="KW-0539">Nucleus</keyword>
<name>A0A6A3A600_HIBSY</name>
<dbReference type="AlphaFoldDB" id="A0A6A3A600"/>
<dbReference type="GO" id="GO:0006397">
    <property type="term" value="P:mRNA processing"/>
    <property type="evidence" value="ECO:0007669"/>
    <property type="project" value="InterPro"/>
</dbReference>
<evidence type="ECO:0000256" key="3">
    <source>
        <dbReference type="ARBA" id="ARBA00023054"/>
    </source>
</evidence>
<accession>A0A6A3A600</accession>
<gene>
    <name evidence="5" type="ORF">F3Y22_tig00110584pilonHSYRG00587</name>
</gene>
<evidence type="ECO:0000256" key="2">
    <source>
        <dbReference type="ARBA" id="ARBA00006482"/>
    </source>
</evidence>
<evidence type="ECO:0000256" key="1">
    <source>
        <dbReference type="ARBA" id="ARBA00004123"/>
    </source>
</evidence>